<dbReference type="InterPro" id="IPR003615">
    <property type="entry name" value="HNH_nuc"/>
</dbReference>
<reference evidence="2 3" key="1">
    <citation type="submission" date="2023-06" db="EMBL/GenBank/DDBJ databases">
        <title>Roseiconus lacunae JC819 isolated from Gulf of Mannar region, Tamil Nadu.</title>
        <authorList>
            <person name="Pk S."/>
            <person name="Ch S."/>
            <person name="Ch V.R."/>
        </authorList>
    </citation>
    <scope>NUCLEOTIDE SEQUENCE [LARGE SCALE GENOMIC DNA]</scope>
    <source>
        <strain evidence="2 3">JC819</strain>
    </source>
</reference>
<dbReference type="GO" id="GO:0004519">
    <property type="term" value="F:endonuclease activity"/>
    <property type="evidence" value="ECO:0007669"/>
    <property type="project" value="UniProtKB-KW"/>
</dbReference>
<proteinExistence type="predicted"/>
<keyword evidence="2" id="KW-0378">Hydrolase</keyword>
<gene>
    <name evidence="2" type="ORF">QTN89_05880</name>
</gene>
<dbReference type="Gene3D" id="1.10.30.50">
    <property type="match status" value="1"/>
</dbReference>
<organism evidence="2 3">
    <name type="scientific">Roseiconus lacunae</name>
    <dbReference type="NCBI Taxonomy" id="2605694"/>
    <lineage>
        <taxon>Bacteria</taxon>
        <taxon>Pseudomonadati</taxon>
        <taxon>Planctomycetota</taxon>
        <taxon>Planctomycetia</taxon>
        <taxon>Pirellulales</taxon>
        <taxon>Pirellulaceae</taxon>
        <taxon>Roseiconus</taxon>
    </lineage>
</organism>
<accession>A0ABT7PEN4</accession>
<dbReference type="RefSeq" id="WP_230775131.1">
    <property type="nucleotide sequence ID" value="NZ_JAJMQV010000063.1"/>
</dbReference>
<feature type="region of interest" description="Disordered" evidence="1">
    <location>
        <begin position="1"/>
        <end position="22"/>
    </location>
</feature>
<keyword evidence="3" id="KW-1185">Reference proteome</keyword>
<dbReference type="CDD" id="cd00085">
    <property type="entry name" value="HNHc"/>
    <property type="match status" value="1"/>
</dbReference>
<dbReference type="EMBL" id="JASZZN010000003">
    <property type="protein sequence ID" value="MDM4014949.1"/>
    <property type="molecule type" value="Genomic_DNA"/>
</dbReference>
<dbReference type="Proteomes" id="UP001239462">
    <property type="component" value="Unassembled WGS sequence"/>
</dbReference>
<name>A0ABT7PEN4_9BACT</name>
<feature type="compositionally biased region" description="Basic residues" evidence="1">
    <location>
        <begin position="1"/>
        <end position="21"/>
    </location>
</feature>
<evidence type="ECO:0000313" key="2">
    <source>
        <dbReference type="EMBL" id="MDM4014949.1"/>
    </source>
</evidence>
<evidence type="ECO:0000313" key="3">
    <source>
        <dbReference type="Proteomes" id="UP001239462"/>
    </source>
</evidence>
<protein>
    <submittedName>
        <fullName evidence="2">HNH endonuclease signature motif containing protein</fullName>
    </submittedName>
</protein>
<keyword evidence="2" id="KW-0540">Nuclease</keyword>
<evidence type="ECO:0000256" key="1">
    <source>
        <dbReference type="SAM" id="MobiDB-lite"/>
    </source>
</evidence>
<sequence>MNRRTTAKRATRKPKTNRVQRTRAGGTWTEAAFWGFLRSGLRRMTMRWPAKQVAKQAARRKYTGPNKRQKFEYRCAGCGEWFPDKEVELDHVIPAGKLNSFEDLPGFVERLFCEPDGYQILCKDRCHHAKTHQKGKQAETLFPA</sequence>
<keyword evidence="2" id="KW-0255">Endonuclease</keyword>
<comment type="caution">
    <text evidence="2">The sequence shown here is derived from an EMBL/GenBank/DDBJ whole genome shotgun (WGS) entry which is preliminary data.</text>
</comment>